<dbReference type="RefSeq" id="WP_181737632.1">
    <property type="nucleotide sequence ID" value="NZ_JACEOL010000009.1"/>
</dbReference>
<dbReference type="Pfam" id="PF14434">
    <property type="entry name" value="Imm6"/>
    <property type="match status" value="1"/>
</dbReference>
<name>A0A7W1XQ88_9BACL</name>
<evidence type="ECO:0008006" key="3">
    <source>
        <dbReference type="Google" id="ProtNLM"/>
    </source>
</evidence>
<organism evidence="1 2">
    <name type="scientific">Thermoactinomyces mirandus</name>
    <dbReference type="NCBI Taxonomy" id="2756294"/>
    <lineage>
        <taxon>Bacteria</taxon>
        <taxon>Bacillati</taxon>
        <taxon>Bacillota</taxon>
        <taxon>Bacilli</taxon>
        <taxon>Bacillales</taxon>
        <taxon>Thermoactinomycetaceae</taxon>
        <taxon>Thermoactinomyces</taxon>
    </lineage>
</organism>
<dbReference type="Proteomes" id="UP000538292">
    <property type="component" value="Unassembled WGS sequence"/>
</dbReference>
<keyword evidence="2" id="KW-1185">Reference proteome</keyword>
<comment type="caution">
    <text evidence="1">The sequence shown here is derived from an EMBL/GenBank/DDBJ whole genome shotgun (WGS) entry which is preliminary data.</text>
</comment>
<accession>A0A7W1XQ88</accession>
<proteinExistence type="predicted"/>
<dbReference type="InterPro" id="IPR025674">
    <property type="entry name" value="Imm6"/>
</dbReference>
<protein>
    <recommendedName>
        <fullName evidence="3">Immunity protein Imm6</fullName>
    </recommendedName>
</protein>
<evidence type="ECO:0000313" key="1">
    <source>
        <dbReference type="EMBL" id="MBA4601299.1"/>
    </source>
</evidence>
<dbReference type="EMBL" id="JACEOL010000009">
    <property type="protein sequence ID" value="MBA4601299.1"/>
    <property type="molecule type" value="Genomic_DNA"/>
</dbReference>
<evidence type="ECO:0000313" key="2">
    <source>
        <dbReference type="Proteomes" id="UP000538292"/>
    </source>
</evidence>
<reference evidence="1 2" key="1">
    <citation type="submission" date="2020-07" db="EMBL/GenBank/DDBJ databases">
        <title>Thermoactinomyces phylogeny.</title>
        <authorList>
            <person name="Dunlap C."/>
        </authorList>
    </citation>
    <scope>NUCLEOTIDE SEQUENCE [LARGE SCALE GENOMIC DNA]</scope>
    <source>
        <strain evidence="1 2">AMNI-1</strain>
    </source>
</reference>
<gene>
    <name evidence="1" type="ORF">H2C83_02945</name>
</gene>
<sequence length="175" mass="21159">MKWYENVMDDAKTAFLLTLSEKIMGKIQNYEWFHEVRQTMDMCWKWVGERKYSSNELYEKLDREDEDGYEDGLFLLEAMYDEVVNDPQVELTWFSILDAICYTTWQAYKYEKRKSLPQTLESESDETIDKFMEKIKQVDEYQEELVERLKEYLLANYPAGSDKRIKREKLLSLIC</sequence>
<dbReference type="AlphaFoldDB" id="A0A7W1XQ88"/>